<evidence type="ECO:0000313" key="2">
    <source>
        <dbReference type="EMBL" id="OGM26621.1"/>
    </source>
</evidence>
<gene>
    <name evidence="2" type="ORF">A2627_01200</name>
</gene>
<dbReference type="Pfam" id="PF00293">
    <property type="entry name" value="NUDIX"/>
    <property type="match status" value="1"/>
</dbReference>
<dbReference type="Proteomes" id="UP000178851">
    <property type="component" value="Unassembled WGS sequence"/>
</dbReference>
<dbReference type="GO" id="GO:0004452">
    <property type="term" value="F:isopentenyl-diphosphate delta-isomerase activity"/>
    <property type="evidence" value="ECO:0007669"/>
    <property type="project" value="TreeGrafter"/>
</dbReference>
<proteinExistence type="predicted"/>
<dbReference type="EMBL" id="MGGI01000012">
    <property type="protein sequence ID" value="OGM26621.1"/>
    <property type="molecule type" value="Genomic_DNA"/>
</dbReference>
<sequence length="171" mass="20416">MINSNELLYVVDEYDIPQKPRPRNETLKNGYWHRAVHIWIVNDKRQILCQKRSLKKDLSPGMWEPAIVGHLGPDDNYFTGAVREVTEETGIPIDASDLNLLKIYKDHKSHEYRGVFYCKLNLELQHIKREDEEVEKIKLVKLQTLRKYLLYQQPNFWIRLGYEKEMFSILN</sequence>
<dbReference type="SUPFAM" id="SSF55811">
    <property type="entry name" value="Nudix"/>
    <property type="match status" value="1"/>
</dbReference>
<organism evidence="2 3">
    <name type="scientific">Candidatus Woesebacteria bacterium RIFCSPHIGHO2_01_FULL_39_28</name>
    <dbReference type="NCBI Taxonomy" id="1802496"/>
    <lineage>
        <taxon>Bacteria</taxon>
        <taxon>Candidatus Woeseibacteriota</taxon>
    </lineage>
</organism>
<name>A0A1F7YGZ4_9BACT</name>
<accession>A0A1F7YGZ4</accession>
<dbReference type="CDD" id="cd04692">
    <property type="entry name" value="NUDIX_Hydrolase"/>
    <property type="match status" value="1"/>
</dbReference>
<evidence type="ECO:0000313" key="3">
    <source>
        <dbReference type="Proteomes" id="UP000178851"/>
    </source>
</evidence>
<reference evidence="2 3" key="1">
    <citation type="journal article" date="2016" name="Nat. Commun.">
        <title>Thousands of microbial genomes shed light on interconnected biogeochemical processes in an aquifer system.</title>
        <authorList>
            <person name="Anantharaman K."/>
            <person name="Brown C.T."/>
            <person name="Hug L.A."/>
            <person name="Sharon I."/>
            <person name="Castelle C.J."/>
            <person name="Probst A.J."/>
            <person name="Thomas B.C."/>
            <person name="Singh A."/>
            <person name="Wilkins M.J."/>
            <person name="Karaoz U."/>
            <person name="Brodie E.L."/>
            <person name="Williams K.H."/>
            <person name="Hubbard S.S."/>
            <person name="Banfield J.F."/>
        </authorList>
    </citation>
    <scope>NUCLEOTIDE SEQUENCE [LARGE SCALE GENOMIC DNA]</scope>
</reference>
<dbReference type="AlphaFoldDB" id="A0A1F7YGZ4"/>
<dbReference type="InterPro" id="IPR015797">
    <property type="entry name" value="NUDIX_hydrolase-like_dom_sf"/>
</dbReference>
<feature type="domain" description="Nudix hydrolase" evidence="1">
    <location>
        <begin position="31"/>
        <end position="164"/>
    </location>
</feature>
<dbReference type="InterPro" id="IPR000086">
    <property type="entry name" value="NUDIX_hydrolase_dom"/>
</dbReference>
<evidence type="ECO:0000259" key="1">
    <source>
        <dbReference type="PROSITE" id="PS51462"/>
    </source>
</evidence>
<dbReference type="PROSITE" id="PS51462">
    <property type="entry name" value="NUDIX"/>
    <property type="match status" value="1"/>
</dbReference>
<dbReference type="PANTHER" id="PTHR10885:SF20">
    <property type="entry name" value="NUDIX HYDROLASE DOMAIN-CONTAINING PROTEIN"/>
    <property type="match status" value="1"/>
</dbReference>
<dbReference type="Gene3D" id="3.90.79.10">
    <property type="entry name" value="Nucleoside Triphosphate Pyrophosphohydrolase"/>
    <property type="match status" value="1"/>
</dbReference>
<dbReference type="GO" id="GO:0009240">
    <property type="term" value="P:isopentenyl diphosphate biosynthetic process"/>
    <property type="evidence" value="ECO:0007669"/>
    <property type="project" value="TreeGrafter"/>
</dbReference>
<dbReference type="GO" id="GO:0005737">
    <property type="term" value="C:cytoplasm"/>
    <property type="evidence" value="ECO:0007669"/>
    <property type="project" value="TreeGrafter"/>
</dbReference>
<comment type="caution">
    <text evidence="2">The sequence shown here is derived from an EMBL/GenBank/DDBJ whole genome shotgun (WGS) entry which is preliminary data.</text>
</comment>
<protein>
    <recommendedName>
        <fullName evidence="1">Nudix hydrolase domain-containing protein</fullName>
    </recommendedName>
</protein>
<dbReference type="PANTHER" id="PTHR10885">
    <property type="entry name" value="ISOPENTENYL-DIPHOSPHATE DELTA-ISOMERASE"/>
    <property type="match status" value="1"/>
</dbReference>